<comment type="caution">
    <text evidence="1">The sequence shown here is derived from an EMBL/GenBank/DDBJ whole genome shotgun (WGS) entry which is preliminary data.</text>
</comment>
<organism evidence="1 2">
    <name type="scientific">candidate division TA06 bacterium 34_109</name>
    <dbReference type="NCBI Taxonomy" id="1635277"/>
    <lineage>
        <taxon>Bacteria</taxon>
        <taxon>Bacteria division TA06</taxon>
    </lineage>
</organism>
<dbReference type="AlphaFoldDB" id="A0A117M6F9"/>
<proteinExistence type="predicted"/>
<dbReference type="SUPFAM" id="SSF49354">
    <property type="entry name" value="PapD-like"/>
    <property type="match status" value="1"/>
</dbReference>
<dbReference type="EMBL" id="LGGX01000010">
    <property type="protein sequence ID" value="KUK86934.1"/>
    <property type="molecule type" value="Genomic_DNA"/>
</dbReference>
<evidence type="ECO:0000313" key="1">
    <source>
        <dbReference type="EMBL" id="KUK86934.1"/>
    </source>
</evidence>
<dbReference type="Proteomes" id="UP000053467">
    <property type="component" value="Unassembled WGS sequence"/>
</dbReference>
<name>A0A117M6F9_UNCT6</name>
<accession>A0A117M6F9</accession>
<gene>
    <name evidence="1" type="ORF">XE03_1152</name>
</gene>
<dbReference type="Gene3D" id="2.60.40.10">
    <property type="entry name" value="Immunoglobulins"/>
    <property type="match status" value="1"/>
</dbReference>
<sequence>MLKFIRYVVILTLSVKTFSQIGFNISPPKYEFTVRPEEVKNFTINVQNTTDSILHIKIYTVDWALDIDNNVKYFAAGKLKNSCSNWIYVNPQEFNITPNSSQDIRFTLSVPKNVFGDYWSMVFFESTPFNPTGSSILLVSGRVGCTIYSTIAGTTVKNGDIVGLDFDKKDYSVKTIFENTGNVHLRIKGVMKILKDEKIIFQDDILEKVSLPETKTTISFPIKTQLLKGTYTIKVSIDYSGNEILEGEKVIKID</sequence>
<reference evidence="2" key="1">
    <citation type="journal article" date="2015" name="MBio">
        <title>Genome-Resolved Metagenomic Analysis Reveals Roles for Candidate Phyla and Other Microbial Community Members in Biogeochemical Transformations in Oil Reservoirs.</title>
        <authorList>
            <person name="Hu P."/>
            <person name="Tom L."/>
            <person name="Singh A."/>
            <person name="Thomas B.C."/>
            <person name="Baker B.J."/>
            <person name="Piceno Y.M."/>
            <person name="Andersen G.L."/>
            <person name="Banfield J.F."/>
        </authorList>
    </citation>
    <scope>NUCLEOTIDE SEQUENCE [LARGE SCALE GENOMIC DNA]</scope>
</reference>
<evidence type="ECO:0000313" key="2">
    <source>
        <dbReference type="Proteomes" id="UP000053467"/>
    </source>
</evidence>
<dbReference type="InterPro" id="IPR008962">
    <property type="entry name" value="PapD-like_sf"/>
</dbReference>
<dbReference type="InterPro" id="IPR013783">
    <property type="entry name" value="Ig-like_fold"/>
</dbReference>
<protein>
    <submittedName>
        <fullName evidence="1">Uncharacterized protein</fullName>
    </submittedName>
</protein>